<reference evidence="1" key="1">
    <citation type="submission" date="2021-03" db="EMBL/GenBank/DDBJ databases">
        <title>Draft genome sequence of rust myrtle Austropuccinia psidii MF-1, a brazilian biotype.</title>
        <authorList>
            <person name="Quecine M.C."/>
            <person name="Pachon D.M.R."/>
            <person name="Bonatelli M.L."/>
            <person name="Correr F.H."/>
            <person name="Franceschini L.M."/>
            <person name="Leite T.F."/>
            <person name="Margarido G.R.A."/>
            <person name="Almeida C.A."/>
            <person name="Ferrarezi J.A."/>
            <person name="Labate C.A."/>
        </authorList>
    </citation>
    <scope>NUCLEOTIDE SEQUENCE</scope>
    <source>
        <strain evidence="1">MF-1</strain>
    </source>
</reference>
<evidence type="ECO:0000313" key="1">
    <source>
        <dbReference type="EMBL" id="MBW0514910.1"/>
    </source>
</evidence>
<proteinExistence type="predicted"/>
<evidence type="ECO:0000313" key="2">
    <source>
        <dbReference type="Proteomes" id="UP000765509"/>
    </source>
</evidence>
<organism evidence="1 2">
    <name type="scientific">Austropuccinia psidii MF-1</name>
    <dbReference type="NCBI Taxonomy" id="1389203"/>
    <lineage>
        <taxon>Eukaryota</taxon>
        <taxon>Fungi</taxon>
        <taxon>Dikarya</taxon>
        <taxon>Basidiomycota</taxon>
        <taxon>Pucciniomycotina</taxon>
        <taxon>Pucciniomycetes</taxon>
        <taxon>Pucciniales</taxon>
        <taxon>Sphaerophragmiaceae</taxon>
        <taxon>Austropuccinia</taxon>
    </lineage>
</organism>
<sequence length="128" mass="15017">MSEFMFHRKLLRQFGGDLEHAIKSRTTEQLSEEDNINIFEEVTTKTIIGSNRVNLKTRFNTPWKDSVKKNFKENSNNMKYKSADVSRNCHIFKSSTHLADKCPKKGKINKIYIEKEPYVEKDDANEEN</sequence>
<gene>
    <name evidence="1" type="ORF">O181_054625</name>
</gene>
<dbReference type="Proteomes" id="UP000765509">
    <property type="component" value="Unassembled WGS sequence"/>
</dbReference>
<accession>A0A9Q3E964</accession>
<keyword evidence="2" id="KW-1185">Reference proteome</keyword>
<dbReference type="EMBL" id="AVOT02024302">
    <property type="protein sequence ID" value="MBW0514910.1"/>
    <property type="molecule type" value="Genomic_DNA"/>
</dbReference>
<dbReference type="AlphaFoldDB" id="A0A9Q3E964"/>
<name>A0A9Q3E964_9BASI</name>
<protein>
    <submittedName>
        <fullName evidence="1">Uncharacterized protein</fullName>
    </submittedName>
</protein>
<comment type="caution">
    <text evidence="1">The sequence shown here is derived from an EMBL/GenBank/DDBJ whole genome shotgun (WGS) entry which is preliminary data.</text>
</comment>